<name>A0A1G4K9T5_9SACH</name>
<organism evidence="3 4">
    <name type="scientific">Lachancea nothofagi CBS 11611</name>
    <dbReference type="NCBI Taxonomy" id="1266666"/>
    <lineage>
        <taxon>Eukaryota</taxon>
        <taxon>Fungi</taxon>
        <taxon>Dikarya</taxon>
        <taxon>Ascomycota</taxon>
        <taxon>Saccharomycotina</taxon>
        <taxon>Saccharomycetes</taxon>
        <taxon>Saccharomycetales</taxon>
        <taxon>Saccharomycetaceae</taxon>
        <taxon>Lachancea</taxon>
    </lineage>
</organism>
<evidence type="ECO:0000313" key="3">
    <source>
        <dbReference type="EMBL" id="SCV00922.1"/>
    </source>
</evidence>
<dbReference type="AlphaFoldDB" id="A0A1G4K9T5"/>
<feature type="region of interest" description="Disordered" evidence="1">
    <location>
        <begin position="1"/>
        <end position="31"/>
    </location>
</feature>
<dbReference type="GO" id="GO:0007015">
    <property type="term" value="P:actin filament organization"/>
    <property type="evidence" value="ECO:0007669"/>
    <property type="project" value="TreeGrafter"/>
</dbReference>
<dbReference type="GO" id="GO:0005543">
    <property type="term" value="F:phospholipid binding"/>
    <property type="evidence" value="ECO:0007669"/>
    <property type="project" value="TreeGrafter"/>
</dbReference>
<dbReference type="PANTHER" id="PTHR12276:SF119">
    <property type="entry name" value="EPSIN-4"/>
    <property type="match status" value="1"/>
</dbReference>
<dbReference type="GO" id="GO:0006897">
    <property type="term" value="P:endocytosis"/>
    <property type="evidence" value="ECO:0007669"/>
    <property type="project" value="TreeGrafter"/>
</dbReference>
<keyword evidence="4" id="KW-1185">Reference proteome</keyword>
<evidence type="ECO:0000256" key="1">
    <source>
        <dbReference type="SAM" id="MobiDB-lite"/>
    </source>
</evidence>
<dbReference type="GO" id="GO:0005768">
    <property type="term" value="C:endosome"/>
    <property type="evidence" value="ECO:0007669"/>
    <property type="project" value="TreeGrafter"/>
</dbReference>
<accession>A0A1G4K9T5</accession>
<dbReference type="Gene3D" id="1.25.40.90">
    <property type="match status" value="1"/>
</dbReference>
<dbReference type="SUPFAM" id="SSF48464">
    <property type="entry name" value="ENTH/VHS domain"/>
    <property type="match status" value="1"/>
</dbReference>
<reference evidence="4" key="1">
    <citation type="submission" date="2016-03" db="EMBL/GenBank/DDBJ databases">
        <authorList>
            <person name="Devillers Hugo."/>
        </authorList>
    </citation>
    <scope>NUCLEOTIDE SEQUENCE [LARGE SCALE GENOMIC DNA]</scope>
</reference>
<proteinExistence type="predicted"/>
<dbReference type="PROSITE" id="PS50942">
    <property type="entry name" value="ENTH"/>
    <property type="match status" value="1"/>
</dbReference>
<dbReference type="OrthoDB" id="4033880at2759"/>
<dbReference type="InterPro" id="IPR008942">
    <property type="entry name" value="ENTH_VHS"/>
</dbReference>
<dbReference type="CDD" id="cd16994">
    <property type="entry name" value="ENTH_Ent4"/>
    <property type="match status" value="1"/>
</dbReference>
<dbReference type="GO" id="GO:0030125">
    <property type="term" value="C:clathrin vesicle coat"/>
    <property type="evidence" value="ECO:0007669"/>
    <property type="project" value="TreeGrafter"/>
</dbReference>
<feature type="domain" description="ENTH" evidence="2">
    <location>
        <begin position="7"/>
        <end position="145"/>
    </location>
</feature>
<sequence>MSLMKSVKNLGQSSTEIKTRSATNDDEVNGATGSLMNELSVLTYSPRTLREITQVIRKRLSGNYRKSSHTNAVHILKTLTLVSYLINNGSNEFVAWVRSYSYLIDTLKEFSISSRGNETMAVQIRSLATNLSGLLRDDLLLRQRRSDVTLFRSSISTPGRKSTDNSHLKMAPGGVAIRRSNENHTRSLDLKRWCAPSPLKHTIEPFQERTEVLGPLREEEPVDKENTVTTSYRDDKFNDEGIYTRRGVTRRLPNRILL</sequence>
<evidence type="ECO:0000259" key="2">
    <source>
        <dbReference type="PROSITE" id="PS50942"/>
    </source>
</evidence>
<dbReference type="PANTHER" id="PTHR12276">
    <property type="entry name" value="EPSIN/ENT-RELATED"/>
    <property type="match status" value="1"/>
</dbReference>
<dbReference type="Proteomes" id="UP000189911">
    <property type="component" value="Chromosome F"/>
</dbReference>
<dbReference type="GO" id="GO:0005886">
    <property type="term" value="C:plasma membrane"/>
    <property type="evidence" value="ECO:0007669"/>
    <property type="project" value="TreeGrafter"/>
</dbReference>
<protein>
    <submittedName>
        <fullName evidence="3">LANO_0F09230g1_1</fullName>
    </submittedName>
</protein>
<dbReference type="Pfam" id="PF01417">
    <property type="entry name" value="ENTH"/>
    <property type="match status" value="1"/>
</dbReference>
<gene>
    <name evidence="3" type="ORF">LANO_0F09230G</name>
</gene>
<dbReference type="EMBL" id="LT598452">
    <property type="protein sequence ID" value="SCV00922.1"/>
    <property type="molecule type" value="Genomic_DNA"/>
</dbReference>
<dbReference type="GO" id="GO:0030276">
    <property type="term" value="F:clathrin binding"/>
    <property type="evidence" value="ECO:0007669"/>
    <property type="project" value="TreeGrafter"/>
</dbReference>
<evidence type="ECO:0000313" key="4">
    <source>
        <dbReference type="Proteomes" id="UP000189911"/>
    </source>
</evidence>
<dbReference type="SMART" id="SM00273">
    <property type="entry name" value="ENTH"/>
    <property type="match status" value="1"/>
</dbReference>
<feature type="compositionally biased region" description="Polar residues" evidence="1">
    <location>
        <begin position="9"/>
        <end position="22"/>
    </location>
</feature>
<dbReference type="InterPro" id="IPR013809">
    <property type="entry name" value="ENTH"/>
</dbReference>